<dbReference type="EMBL" id="JAWWNJ010000004">
    <property type="protein sequence ID" value="KAK7057698.1"/>
    <property type="molecule type" value="Genomic_DNA"/>
</dbReference>
<organism evidence="6 7">
    <name type="scientific">Favolaschia claudopus</name>
    <dbReference type="NCBI Taxonomy" id="2862362"/>
    <lineage>
        <taxon>Eukaryota</taxon>
        <taxon>Fungi</taxon>
        <taxon>Dikarya</taxon>
        <taxon>Basidiomycota</taxon>
        <taxon>Agaricomycotina</taxon>
        <taxon>Agaricomycetes</taxon>
        <taxon>Agaricomycetidae</taxon>
        <taxon>Agaricales</taxon>
        <taxon>Marasmiineae</taxon>
        <taxon>Mycenaceae</taxon>
        <taxon>Favolaschia</taxon>
    </lineage>
</organism>
<dbReference type="GO" id="GO:0032259">
    <property type="term" value="P:methylation"/>
    <property type="evidence" value="ECO:0007669"/>
    <property type="project" value="UniProtKB-KW"/>
</dbReference>
<accession>A0AAW0E208</accession>
<reference evidence="6 7" key="1">
    <citation type="journal article" date="2024" name="J Genomics">
        <title>Draft genome sequencing and assembly of Favolaschia claudopus CIRM-BRFM 2984 isolated from oak limbs.</title>
        <authorList>
            <person name="Navarro D."/>
            <person name="Drula E."/>
            <person name="Chaduli D."/>
            <person name="Cazenave R."/>
            <person name="Ahrendt S."/>
            <person name="Wang J."/>
            <person name="Lipzen A."/>
            <person name="Daum C."/>
            <person name="Barry K."/>
            <person name="Grigoriev I.V."/>
            <person name="Favel A."/>
            <person name="Rosso M.N."/>
            <person name="Martin F."/>
        </authorList>
    </citation>
    <scope>NUCLEOTIDE SEQUENCE [LARGE SCALE GENOMIC DNA]</scope>
    <source>
        <strain evidence="6 7">CIRM-BRFM 2984</strain>
    </source>
</reference>
<dbReference type="GO" id="GO:0008171">
    <property type="term" value="F:O-methyltransferase activity"/>
    <property type="evidence" value="ECO:0007669"/>
    <property type="project" value="InterPro"/>
</dbReference>
<keyword evidence="7" id="KW-1185">Reference proteome</keyword>
<dbReference type="InterPro" id="IPR001077">
    <property type="entry name" value="COMT_C"/>
</dbReference>
<dbReference type="AlphaFoldDB" id="A0AAW0E208"/>
<feature type="domain" description="O-methyltransferase dimerisation" evidence="5">
    <location>
        <begin position="87"/>
        <end position="171"/>
    </location>
</feature>
<evidence type="ECO:0000256" key="2">
    <source>
        <dbReference type="ARBA" id="ARBA00022679"/>
    </source>
</evidence>
<evidence type="ECO:0000313" key="6">
    <source>
        <dbReference type="EMBL" id="KAK7057698.1"/>
    </source>
</evidence>
<dbReference type="Proteomes" id="UP001362999">
    <property type="component" value="Unassembled WGS sequence"/>
</dbReference>
<dbReference type="PANTHER" id="PTHR43712:SF2">
    <property type="entry name" value="O-METHYLTRANSFERASE CICE"/>
    <property type="match status" value="1"/>
</dbReference>
<dbReference type="Pfam" id="PF08100">
    <property type="entry name" value="Dimerisation"/>
    <property type="match status" value="1"/>
</dbReference>
<dbReference type="PANTHER" id="PTHR43712">
    <property type="entry name" value="PUTATIVE (AFU_ORTHOLOGUE AFUA_4G14580)-RELATED"/>
    <property type="match status" value="1"/>
</dbReference>
<evidence type="ECO:0000313" key="7">
    <source>
        <dbReference type="Proteomes" id="UP001362999"/>
    </source>
</evidence>
<keyword evidence="2" id="KW-0808">Transferase</keyword>
<evidence type="ECO:0000256" key="1">
    <source>
        <dbReference type="ARBA" id="ARBA00022603"/>
    </source>
</evidence>
<evidence type="ECO:0000259" key="4">
    <source>
        <dbReference type="Pfam" id="PF00891"/>
    </source>
</evidence>
<dbReference type="Gene3D" id="3.40.50.150">
    <property type="entry name" value="Vaccinia Virus protein VP39"/>
    <property type="match status" value="1"/>
</dbReference>
<dbReference type="InterPro" id="IPR012967">
    <property type="entry name" value="COMT_dimerisation"/>
</dbReference>
<comment type="caution">
    <text evidence="6">The sequence shown here is derived from an EMBL/GenBank/DDBJ whole genome shotgun (WGS) entry which is preliminary data.</text>
</comment>
<dbReference type="GO" id="GO:0046983">
    <property type="term" value="F:protein dimerization activity"/>
    <property type="evidence" value="ECO:0007669"/>
    <property type="project" value="InterPro"/>
</dbReference>
<dbReference type="InterPro" id="IPR016461">
    <property type="entry name" value="COMT-like"/>
</dbReference>
<dbReference type="Pfam" id="PF00891">
    <property type="entry name" value="Methyltransf_2"/>
    <property type="match status" value="1"/>
</dbReference>
<dbReference type="Gene3D" id="1.10.10.10">
    <property type="entry name" value="Winged helix-like DNA-binding domain superfamily/Winged helix DNA-binding domain"/>
    <property type="match status" value="1"/>
</dbReference>
<proteinExistence type="predicted"/>
<dbReference type="PROSITE" id="PS51683">
    <property type="entry name" value="SAM_OMT_II"/>
    <property type="match status" value="1"/>
</dbReference>
<sequence length="459" mass="50799">MSASTALDTLLGLKKVLDSAIEEVSAEWKAHGVPASLQDPSFTAQSPEDTLPSPRLYEATKRALGAADMLQALLRDPRDQLMACAAQYFESRALHAASIARIPDILHQASLEGKVDGLSAQELSQKTGYEENKCGLHSFHSRIMRLLATNHIFNQTGPARFSNNRTSVALINNAPLASYIDLYGGEWYASSQHLIEAFKDNSLALERAAFTRDRIYNSQGKTYWDYNDVNSARHDMFATAMSGSAQTNLFALLNDYPWDKLGKATVVDVGGGIGALSLPLLERYENLSVVIQDRESVIEQAQEHWKINLPAAVEDKRATFQVADFFQQNIVNGAEIYMLRYIMDDWNDEACIKILSAIKASMTHQSKVLIVEALLIPAWLPPSAISTLKIAPEPLLPNYGSPQRFIHCRDLNMMNLINGTERTASEMTSVVERAGLVLQKVWECRGAVHVTECVLPSST</sequence>
<gene>
    <name evidence="6" type="ORF">R3P38DRAFT_2497775</name>
</gene>
<evidence type="ECO:0000256" key="3">
    <source>
        <dbReference type="ARBA" id="ARBA00022691"/>
    </source>
</evidence>
<protein>
    <submittedName>
        <fullName evidence="6">O-methyltransferase gedA</fullName>
    </submittedName>
</protein>
<dbReference type="InterPro" id="IPR036390">
    <property type="entry name" value="WH_DNA-bd_sf"/>
</dbReference>
<feature type="domain" description="O-methyltransferase C-terminal" evidence="4">
    <location>
        <begin position="214"/>
        <end position="435"/>
    </location>
</feature>
<keyword evidence="1" id="KW-0489">Methyltransferase</keyword>
<keyword evidence="3" id="KW-0949">S-adenosyl-L-methionine</keyword>
<evidence type="ECO:0000259" key="5">
    <source>
        <dbReference type="Pfam" id="PF08100"/>
    </source>
</evidence>
<dbReference type="InterPro" id="IPR029063">
    <property type="entry name" value="SAM-dependent_MTases_sf"/>
</dbReference>
<dbReference type="SUPFAM" id="SSF53335">
    <property type="entry name" value="S-adenosyl-L-methionine-dependent methyltransferases"/>
    <property type="match status" value="1"/>
</dbReference>
<name>A0AAW0E208_9AGAR</name>
<dbReference type="SUPFAM" id="SSF46785">
    <property type="entry name" value="Winged helix' DNA-binding domain"/>
    <property type="match status" value="1"/>
</dbReference>
<dbReference type="InterPro" id="IPR036388">
    <property type="entry name" value="WH-like_DNA-bd_sf"/>
</dbReference>